<feature type="domain" description="DJ-1/PfpI" evidence="1">
    <location>
        <begin position="78"/>
        <end position="145"/>
    </location>
</feature>
<dbReference type="InterPro" id="IPR002818">
    <property type="entry name" value="DJ-1/PfpI"/>
</dbReference>
<dbReference type="SUPFAM" id="SSF52317">
    <property type="entry name" value="Class I glutamine amidotransferase-like"/>
    <property type="match status" value="1"/>
</dbReference>
<comment type="caution">
    <text evidence="2">The sequence shown here is derived from an EMBL/GenBank/DDBJ whole genome shotgun (WGS) entry which is preliminary data.</text>
</comment>
<dbReference type="Proteomes" id="UP000021108">
    <property type="component" value="Unassembled WGS sequence"/>
</dbReference>
<organism evidence="2 3">
    <name type="scientific">Acinetobacter baumannii 625974</name>
    <dbReference type="NCBI Taxonomy" id="1310607"/>
    <lineage>
        <taxon>Bacteria</taxon>
        <taxon>Pseudomonadati</taxon>
        <taxon>Pseudomonadota</taxon>
        <taxon>Gammaproteobacteria</taxon>
        <taxon>Moraxellales</taxon>
        <taxon>Moraxellaceae</taxon>
        <taxon>Acinetobacter</taxon>
        <taxon>Acinetobacter calcoaceticus/baumannii complex</taxon>
    </lineage>
</organism>
<gene>
    <name evidence="2" type="primary">elbB</name>
    <name evidence="2" type="ORF">J506_1239</name>
</gene>
<sequence>MKKVAVILSGCGYLDGSEIRESVLTLLALDTVNIEYQIFAPDEPLFHVIDHVSGEINMTERRNILQEAGRIARGKISSLDQLNENEFDGLILPGGFGVAKNLSTFAFKGAEARVHGTVASILKAFHQSKKPIGAICISPALLALTFGELHPTITLGSDLNIAKEIEKTGSIHHVCQTSDCVVDKQNLFVTTPAYMDDQANLKDIYAGITSLVNTMTALAN</sequence>
<dbReference type="RefSeq" id="WP_000754783.1">
    <property type="nucleotide sequence ID" value="NZ_JEXD01000006.1"/>
</dbReference>
<dbReference type="Gene3D" id="3.40.50.880">
    <property type="match status" value="1"/>
</dbReference>
<evidence type="ECO:0000313" key="3">
    <source>
        <dbReference type="Proteomes" id="UP000021108"/>
    </source>
</evidence>
<dbReference type="InterPro" id="IPR029062">
    <property type="entry name" value="Class_I_gatase-like"/>
</dbReference>
<dbReference type="EMBL" id="JEXD01000006">
    <property type="protein sequence ID" value="EXC08647.1"/>
    <property type="molecule type" value="Genomic_DNA"/>
</dbReference>
<protein>
    <submittedName>
        <fullName evidence="2">Enhancing lycopene biosynthesis protein 2</fullName>
    </submittedName>
</protein>
<dbReference type="AlphaFoldDB" id="A0A009PHU8"/>
<evidence type="ECO:0000259" key="1">
    <source>
        <dbReference type="Pfam" id="PF01965"/>
    </source>
</evidence>
<dbReference type="PANTHER" id="PTHR10224:SF12">
    <property type="entry name" value="GLYOXALASE ELBB"/>
    <property type="match status" value="1"/>
</dbReference>
<dbReference type="PANTHER" id="PTHR10224">
    <property type="entry name" value="ES1 PROTEIN HOMOLOG, MITOCHONDRIAL"/>
    <property type="match status" value="1"/>
</dbReference>
<name>A0A009PHU8_ACIBA</name>
<accession>A0A009PHU8</accession>
<evidence type="ECO:0000313" key="2">
    <source>
        <dbReference type="EMBL" id="EXC08647.1"/>
    </source>
</evidence>
<dbReference type="PATRIC" id="fig|1310607.3.peg.1203"/>
<reference evidence="2 3" key="1">
    <citation type="submission" date="2014-02" db="EMBL/GenBank/DDBJ databases">
        <title>Comparative genomics and transcriptomics to identify genetic mechanisms underlying the emergence of carbapenem resistant Acinetobacter baumannii (CRAb).</title>
        <authorList>
            <person name="Harris A.D."/>
            <person name="Johnson K.J."/>
            <person name="George J."/>
            <person name="Shefchek K."/>
            <person name="Daugherty S.C."/>
            <person name="Parankush S."/>
            <person name="Sadzewicz L."/>
            <person name="Tallon L."/>
            <person name="Sengamalay N."/>
            <person name="Hazen T.H."/>
            <person name="Rasko D.A."/>
        </authorList>
    </citation>
    <scope>NUCLEOTIDE SEQUENCE [LARGE SCALE GENOMIC DNA]</scope>
    <source>
        <strain evidence="2 3">625974</strain>
    </source>
</reference>
<dbReference type="NCBIfam" id="NF008747">
    <property type="entry name" value="PRK11780.1"/>
    <property type="match status" value="1"/>
</dbReference>
<proteinExistence type="predicted"/>
<dbReference type="Pfam" id="PF01965">
    <property type="entry name" value="DJ-1_PfpI"/>
    <property type="match status" value="1"/>
</dbReference>